<dbReference type="EMBL" id="JBEDUW010000007">
    <property type="protein sequence ID" value="KAK9913471.1"/>
    <property type="molecule type" value="Genomic_DNA"/>
</dbReference>
<sequence length="1191" mass="131772">MSSSFSPGRSPGSSRLQVGGGVGGVSRLRSSSMKKPPEPLRRAVADCLASSAASSHLASTSSTVLLSEASRILRDYLAAPTTMDLSYNVILEHTIAERERSPAVVARCVALLKRYLLRYKPSEETLLQIDRFCVNTIAECDTGPNRKLSPWSQSCASTASTNILPVSVPSFASGTLVKSLNYVRSLVSQHLPRRSFQPAAFSGALSATRQSLPSLSSLLSRSFNAQLSPAHSGEPLENKDVTTMSVLNLSNIEKADGMEDLEYLALDVLRWRWLGEQQSSLLLTESDRIVNFQEMRTQNLLEVGAAALLVGDMKAKMKGQPWKFFGTADMPYLDQLLQPSPVTAITDSAAARAHLRAITASRRTKSGPSQIWDESPVSTFRPRAKPLFQYRHYSEQQPLRLNPAEVCEVIAAVCSEVSSPNTNVMTVSSRLNNNYGKPSMDAAVSVLIKLVIDMYVLDSGTAAPLTLSMLQEMLNSPTATCRVRAFDFILNLGVHALLLEPMVTDDASTIDEDYSQESYFDSEAKLATQEMRRSDSVLMGTSSAIDNFESWILNILYEILLLLVQIEEKEESVWASALSCLLYFVCDRGKILRDRINGLDIRVIKALLVISRMNSWAEVVHCKLISMLANMFYQVPDGTDETVSSTHLFLVEQVDLIGGIEFIFLEYSLAKSRDERRNLFLVLFDYVLHQINEACIATGDTEYRDDEIRPLVALLTLADASEAVFISIKLGLVGIGAIMSSISDALSTYPNSERLNMLLQSVMEKFDATISSFTHLDTEFFQMMQITESYKSLDSIEGAVLRNGVGMKAKLSWAILHSLLHSGNIAYQRNAYVWLGDLLIAEISDERNSSIWSNIKNMQQKIAHAGDSSVASDVPVPIWLMCGLLKSKHGIIRRGFLYVLERLLMRCKILFNENETQQSLDSDNNRLEKANAVIDIMSSALSLVFQINETDRINILKMCDILFSQLCLRVPPANATELGDDVQRGRVLSRLDGNKRVDEKESFHLDGCTEETSGRSGLGNNNPLDHETESMAALLLRGQAIVPMQLVTRVPAALFYWPLIQLAGALTDNIALGIAVGSQGRGNLPGATSDIRATLLLLLIGKCTTDPAAFQEVEGEEFFRALLDDTDSRVAYYSSAFLLKRMMTEKPEKYQHMLQNLVVRAQQSNNEKLLENPYLQMRGILQLANDLGTGL</sequence>
<reference evidence="2 3" key="1">
    <citation type="journal article" date="2023" name="G3 (Bethesda)">
        <title>A chromosome-length genome assembly and annotation of blackberry (Rubus argutus, cv. 'Hillquist').</title>
        <authorList>
            <person name="Bruna T."/>
            <person name="Aryal R."/>
            <person name="Dudchenko O."/>
            <person name="Sargent D.J."/>
            <person name="Mead D."/>
            <person name="Buti M."/>
            <person name="Cavallini A."/>
            <person name="Hytonen T."/>
            <person name="Andres J."/>
            <person name="Pham M."/>
            <person name="Weisz D."/>
            <person name="Mascagni F."/>
            <person name="Usai G."/>
            <person name="Natali L."/>
            <person name="Bassil N."/>
            <person name="Fernandez G.E."/>
            <person name="Lomsadze A."/>
            <person name="Armour M."/>
            <person name="Olukolu B."/>
            <person name="Poorten T."/>
            <person name="Britton C."/>
            <person name="Davik J."/>
            <person name="Ashrafi H."/>
            <person name="Aiden E.L."/>
            <person name="Borodovsky M."/>
            <person name="Worthington M."/>
        </authorList>
    </citation>
    <scope>NUCLEOTIDE SEQUENCE [LARGE SCALE GENOMIC DNA]</scope>
    <source>
        <strain evidence="2">PI 553951</strain>
    </source>
</reference>
<feature type="region of interest" description="Disordered" evidence="1">
    <location>
        <begin position="1"/>
        <end position="38"/>
    </location>
</feature>
<dbReference type="PANTHER" id="PTHR34958">
    <property type="entry name" value="CONDITIONAL LOSS-OF-GROWTH 1"/>
    <property type="match status" value="1"/>
</dbReference>
<comment type="caution">
    <text evidence="2">The sequence shown here is derived from an EMBL/GenBank/DDBJ whole genome shotgun (WGS) entry which is preliminary data.</text>
</comment>
<gene>
    <name evidence="2" type="ORF">M0R45_037285</name>
</gene>
<dbReference type="AlphaFoldDB" id="A0AAW1W066"/>
<proteinExistence type="predicted"/>
<evidence type="ECO:0000256" key="1">
    <source>
        <dbReference type="SAM" id="MobiDB-lite"/>
    </source>
</evidence>
<accession>A0AAW1W066</accession>
<dbReference type="Proteomes" id="UP001457282">
    <property type="component" value="Unassembled WGS sequence"/>
</dbReference>
<organism evidence="2 3">
    <name type="scientific">Rubus argutus</name>
    <name type="common">Southern blackberry</name>
    <dbReference type="NCBI Taxonomy" id="59490"/>
    <lineage>
        <taxon>Eukaryota</taxon>
        <taxon>Viridiplantae</taxon>
        <taxon>Streptophyta</taxon>
        <taxon>Embryophyta</taxon>
        <taxon>Tracheophyta</taxon>
        <taxon>Spermatophyta</taxon>
        <taxon>Magnoliopsida</taxon>
        <taxon>eudicotyledons</taxon>
        <taxon>Gunneridae</taxon>
        <taxon>Pentapetalae</taxon>
        <taxon>rosids</taxon>
        <taxon>fabids</taxon>
        <taxon>Rosales</taxon>
        <taxon>Rosaceae</taxon>
        <taxon>Rosoideae</taxon>
        <taxon>Rosoideae incertae sedis</taxon>
        <taxon>Rubus</taxon>
    </lineage>
</organism>
<evidence type="ECO:0008006" key="4">
    <source>
        <dbReference type="Google" id="ProtNLM"/>
    </source>
</evidence>
<evidence type="ECO:0000313" key="3">
    <source>
        <dbReference type="Proteomes" id="UP001457282"/>
    </source>
</evidence>
<keyword evidence="3" id="KW-1185">Reference proteome</keyword>
<dbReference type="PANTHER" id="PTHR34958:SF1">
    <property type="entry name" value="ARMADILLO-LIKE HELICAL DOMAIN-CONTAINING PROTEIN"/>
    <property type="match status" value="1"/>
</dbReference>
<protein>
    <recommendedName>
        <fullName evidence="4">ARM repeat superfamily protein</fullName>
    </recommendedName>
</protein>
<evidence type="ECO:0000313" key="2">
    <source>
        <dbReference type="EMBL" id="KAK9913471.1"/>
    </source>
</evidence>
<name>A0AAW1W066_RUBAR</name>
<feature type="compositionally biased region" description="Low complexity" evidence="1">
    <location>
        <begin position="1"/>
        <end position="17"/>
    </location>
</feature>